<keyword evidence="3" id="KW-1185">Reference proteome</keyword>
<name>A0A6I4TUQ2_9SPHN</name>
<evidence type="ECO:0000313" key="3">
    <source>
        <dbReference type="Proteomes" id="UP000469430"/>
    </source>
</evidence>
<comment type="caution">
    <text evidence="2">The sequence shown here is derived from an EMBL/GenBank/DDBJ whole genome shotgun (WGS) entry which is preliminary data.</text>
</comment>
<gene>
    <name evidence="2" type="ORF">GRI97_12500</name>
</gene>
<evidence type="ECO:0000256" key="1">
    <source>
        <dbReference type="SAM" id="MobiDB-lite"/>
    </source>
</evidence>
<proteinExistence type="predicted"/>
<protein>
    <submittedName>
        <fullName evidence="2">Uncharacterized protein</fullName>
    </submittedName>
</protein>
<feature type="compositionally biased region" description="Polar residues" evidence="1">
    <location>
        <begin position="107"/>
        <end position="116"/>
    </location>
</feature>
<dbReference type="Proteomes" id="UP000469430">
    <property type="component" value="Unassembled WGS sequence"/>
</dbReference>
<dbReference type="EMBL" id="WTYJ01000002">
    <property type="protein sequence ID" value="MXO99806.1"/>
    <property type="molecule type" value="Genomic_DNA"/>
</dbReference>
<feature type="region of interest" description="Disordered" evidence="1">
    <location>
        <begin position="92"/>
        <end position="126"/>
    </location>
</feature>
<sequence length="126" mass="13505">MERARATRSASMTRKTTFAAITVVVVATAASFLLDNFGSSNRQPEPIEAGYVTAPIEVPQADSPIAPVEPQTVWADEGDDAGVFYEDNIVEESDGDAMMIPPDDGTGQMTYSSSDIVTMPPEFDEP</sequence>
<organism evidence="2 3">
    <name type="scientific">Croceibacterium xixiisoli</name>
    <dbReference type="NCBI Taxonomy" id="1476466"/>
    <lineage>
        <taxon>Bacteria</taxon>
        <taxon>Pseudomonadati</taxon>
        <taxon>Pseudomonadota</taxon>
        <taxon>Alphaproteobacteria</taxon>
        <taxon>Sphingomonadales</taxon>
        <taxon>Erythrobacteraceae</taxon>
        <taxon>Croceibacterium</taxon>
    </lineage>
</organism>
<reference evidence="2 3" key="1">
    <citation type="submission" date="2019-12" db="EMBL/GenBank/DDBJ databases">
        <title>Genomic-based taxomic classification of the family Erythrobacteraceae.</title>
        <authorList>
            <person name="Xu L."/>
        </authorList>
    </citation>
    <scope>NUCLEOTIDE SEQUENCE [LARGE SCALE GENOMIC DNA]</scope>
    <source>
        <strain evidence="2 3">S36</strain>
    </source>
</reference>
<evidence type="ECO:0000313" key="2">
    <source>
        <dbReference type="EMBL" id="MXO99806.1"/>
    </source>
</evidence>
<accession>A0A6I4TUQ2</accession>
<dbReference type="AlphaFoldDB" id="A0A6I4TUQ2"/>
<dbReference type="RefSeq" id="WP_161391498.1">
    <property type="nucleotide sequence ID" value="NZ_JBHSCP010000001.1"/>
</dbReference>